<dbReference type="EMBL" id="PQIB02000001">
    <property type="protein sequence ID" value="RLN38871.1"/>
    <property type="molecule type" value="Genomic_DNA"/>
</dbReference>
<evidence type="ECO:0000313" key="2">
    <source>
        <dbReference type="EMBL" id="RLN38871.1"/>
    </source>
</evidence>
<reference evidence="3" key="1">
    <citation type="journal article" date="2019" name="Nat. Commun.">
        <title>The genome of broomcorn millet.</title>
        <authorList>
            <person name="Zou C."/>
            <person name="Miki D."/>
            <person name="Li D."/>
            <person name="Tang Q."/>
            <person name="Xiao L."/>
            <person name="Rajput S."/>
            <person name="Deng P."/>
            <person name="Jia W."/>
            <person name="Huang R."/>
            <person name="Zhang M."/>
            <person name="Sun Y."/>
            <person name="Hu J."/>
            <person name="Fu X."/>
            <person name="Schnable P.S."/>
            <person name="Li F."/>
            <person name="Zhang H."/>
            <person name="Feng B."/>
            <person name="Zhu X."/>
            <person name="Liu R."/>
            <person name="Schnable J.C."/>
            <person name="Zhu J.-K."/>
            <person name="Zhang H."/>
        </authorList>
    </citation>
    <scope>NUCLEOTIDE SEQUENCE [LARGE SCALE GENOMIC DNA]</scope>
</reference>
<dbReference type="AlphaFoldDB" id="A0A3L6THM5"/>
<keyword evidence="3" id="KW-1185">Reference proteome</keyword>
<organism evidence="2 3">
    <name type="scientific">Panicum miliaceum</name>
    <name type="common">Proso millet</name>
    <name type="synonym">Broomcorn millet</name>
    <dbReference type="NCBI Taxonomy" id="4540"/>
    <lineage>
        <taxon>Eukaryota</taxon>
        <taxon>Viridiplantae</taxon>
        <taxon>Streptophyta</taxon>
        <taxon>Embryophyta</taxon>
        <taxon>Tracheophyta</taxon>
        <taxon>Spermatophyta</taxon>
        <taxon>Magnoliopsida</taxon>
        <taxon>Liliopsida</taxon>
        <taxon>Poales</taxon>
        <taxon>Poaceae</taxon>
        <taxon>PACMAD clade</taxon>
        <taxon>Panicoideae</taxon>
        <taxon>Panicodae</taxon>
        <taxon>Paniceae</taxon>
        <taxon>Panicinae</taxon>
        <taxon>Panicum</taxon>
        <taxon>Panicum sect. Panicum</taxon>
    </lineage>
</organism>
<feature type="compositionally biased region" description="Pro residues" evidence="1">
    <location>
        <begin position="1"/>
        <end position="16"/>
    </location>
</feature>
<feature type="compositionally biased region" description="Gly residues" evidence="1">
    <location>
        <begin position="232"/>
        <end position="248"/>
    </location>
</feature>
<accession>A0A3L6THM5</accession>
<evidence type="ECO:0000313" key="3">
    <source>
        <dbReference type="Proteomes" id="UP000275267"/>
    </source>
</evidence>
<feature type="region of interest" description="Disordered" evidence="1">
    <location>
        <begin position="227"/>
        <end position="269"/>
    </location>
</feature>
<sequence>MWRPPDPPCLPPPLPPTASRRCLERKGPGWREWAGRGAWPPAEIELERGGGQIRPPPELGAPQWAGFGCRRPRPPSGCRVQARQDPPTPAALHASRRAPSSRDPARQHGRGGVGASSVGGGCWSRRGSLLGACAMPATVWRVSTARCVWGRRREASGAGVGASTVGAGARAAVGRRGRSAAGRLRHAGHGEEGELARRPRTLAWPQACAALPPAGLAAPVPPGATAAPVPGVAGGGWRQGKQGRGGARSGERRGRAERDGGERDEEVVGAAARRRIGRRWRWLASAARWEGARPPVRDAAAAMAATLRGGLGPRRGPPPARLATSPGGPPWRGPGEGEGRERGRRGWLGQRE</sequence>
<feature type="region of interest" description="Disordered" evidence="1">
    <location>
        <begin position="305"/>
        <end position="352"/>
    </location>
</feature>
<comment type="caution">
    <text evidence="2">The sequence shown here is derived from an EMBL/GenBank/DDBJ whole genome shotgun (WGS) entry which is preliminary data.</text>
</comment>
<dbReference type="Proteomes" id="UP000275267">
    <property type="component" value="Unassembled WGS sequence"/>
</dbReference>
<gene>
    <name evidence="2" type="ORF">C2845_PM01G13630</name>
</gene>
<feature type="compositionally biased region" description="Basic and acidic residues" evidence="1">
    <location>
        <begin position="249"/>
        <end position="261"/>
    </location>
</feature>
<feature type="region of interest" description="Disordered" evidence="1">
    <location>
        <begin position="1"/>
        <end position="118"/>
    </location>
</feature>
<name>A0A3L6THM5_PANMI</name>
<evidence type="ECO:0000256" key="1">
    <source>
        <dbReference type="SAM" id="MobiDB-lite"/>
    </source>
</evidence>
<protein>
    <submittedName>
        <fullName evidence="2">Uncharacterized protein</fullName>
    </submittedName>
</protein>
<proteinExistence type="predicted"/>